<dbReference type="PANTHER" id="PTHR48207:SF3">
    <property type="entry name" value="SUCCINATE--HYDROXYMETHYLGLUTARATE COA-TRANSFERASE"/>
    <property type="match status" value="1"/>
</dbReference>
<dbReference type="EMBL" id="JAHVJA010000011">
    <property type="protein sequence ID" value="MBY6141541.1"/>
    <property type="molecule type" value="Genomic_DNA"/>
</dbReference>
<evidence type="ECO:0000256" key="1">
    <source>
        <dbReference type="ARBA" id="ARBA00022679"/>
    </source>
</evidence>
<dbReference type="Gene3D" id="3.30.1540.10">
    <property type="entry name" value="formyl-coa transferase, domain 3"/>
    <property type="match status" value="1"/>
</dbReference>
<protein>
    <submittedName>
        <fullName evidence="2">CoA transferase</fullName>
    </submittedName>
</protein>
<name>A0ABS7NK21_9RHOB</name>
<gene>
    <name evidence="2" type="ORF">KUV26_19035</name>
</gene>
<comment type="caution">
    <text evidence="2">The sequence shown here is derived from an EMBL/GenBank/DDBJ whole genome shotgun (WGS) entry which is preliminary data.</text>
</comment>
<dbReference type="InterPro" id="IPR003673">
    <property type="entry name" value="CoA-Trfase_fam_III"/>
</dbReference>
<dbReference type="PANTHER" id="PTHR48207">
    <property type="entry name" value="SUCCINATE--HYDROXYMETHYLGLUTARATE COA-TRANSFERASE"/>
    <property type="match status" value="1"/>
</dbReference>
<dbReference type="RefSeq" id="WP_222509575.1">
    <property type="nucleotide sequence ID" value="NZ_JAHVJA010000011.1"/>
</dbReference>
<sequence>MKPLEDITVVSVEQALAAPLCTARLAEAGARVIKIERTEGDFARGYDRAARGSSSYFAWTNQGKESLALDFRAPEDAALLDRIIACADVFIQNLAPGAMARAGFGSADLRRRHPQLITVDITGYGESEAVKHLKAYDFLIQAESGLTGVSGGANEMGRIGVSICDIGAGMTCHAAVLEALMRRGRTGEGAAVAVSLFDVAADWMSVPLIHSEHGAGAPKRVGLRHPSMAPYGAFETREDALTLIAIQNEREWQRFCRDVLRSDSAGKDPRFASNNSRVANRGALEQLIARVSRELTLEEFRSRLAAANIAFGAVNSVEDLGRHPALRRRDVTTEDNETIAIPAAPIRWLDAEHSSPPSAAPAINQHGAALRAEFARPKQEVHNRCRNP</sequence>
<dbReference type="InterPro" id="IPR023606">
    <property type="entry name" value="CoA-Trfase_III_dom_1_sf"/>
</dbReference>
<dbReference type="InterPro" id="IPR050483">
    <property type="entry name" value="CoA-transferase_III_domain"/>
</dbReference>
<dbReference type="GO" id="GO:0016740">
    <property type="term" value="F:transferase activity"/>
    <property type="evidence" value="ECO:0007669"/>
    <property type="project" value="UniProtKB-KW"/>
</dbReference>
<dbReference type="InterPro" id="IPR044855">
    <property type="entry name" value="CoA-Trfase_III_dom3_sf"/>
</dbReference>
<keyword evidence="1 2" id="KW-0808">Transferase</keyword>
<dbReference type="Proteomes" id="UP000766629">
    <property type="component" value="Unassembled WGS sequence"/>
</dbReference>
<dbReference type="SUPFAM" id="SSF89796">
    <property type="entry name" value="CoA-transferase family III (CaiB/BaiF)"/>
    <property type="match status" value="1"/>
</dbReference>
<evidence type="ECO:0000313" key="3">
    <source>
        <dbReference type="Proteomes" id="UP000766629"/>
    </source>
</evidence>
<keyword evidence="3" id="KW-1185">Reference proteome</keyword>
<dbReference type="Gene3D" id="3.40.50.10540">
    <property type="entry name" value="Crotonobetainyl-coa:carnitine coa-transferase, domain 1"/>
    <property type="match status" value="1"/>
</dbReference>
<reference evidence="2 3" key="1">
    <citation type="submission" date="2021-06" db="EMBL/GenBank/DDBJ databases">
        <title>50 bacteria genomes isolated from Dapeng, Shenzhen, China.</title>
        <authorList>
            <person name="Zheng W."/>
            <person name="Yu S."/>
            <person name="Huang Y."/>
        </authorList>
    </citation>
    <scope>NUCLEOTIDE SEQUENCE [LARGE SCALE GENOMIC DNA]</scope>
    <source>
        <strain evidence="2 3">DP1N14-2</strain>
    </source>
</reference>
<organism evidence="2 3">
    <name type="scientific">Leisingera daeponensis</name>
    <dbReference type="NCBI Taxonomy" id="405746"/>
    <lineage>
        <taxon>Bacteria</taxon>
        <taxon>Pseudomonadati</taxon>
        <taxon>Pseudomonadota</taxon>
        <taxon>Alphaproteobacteria</taxon>
        <taxon>Rhodobacterales</taxon>
        <taxon>Roseobacteraceae</taxon>
        <taxon>Leisingera</taxon>
    </lineage>
</organism>
<proteinExistence type="predicted"/>
<dbReference type="Pfam" id="PF02515">
    <property type="entry name" value="CoA_transf_3"/>
    <property type="match status" value="1"/>
</dbReference>
<accession>A0ABS7NK21</accession>
<evidence type="ECO:0000313" key="2">
    <source>
        <dbReference type="EMBL" id="MBY6141541.1"/>
    </source>
</evidence>